<dbReference type="EMBL" id="SDPM01000001">
    <property type="protein sequence ID" value="RXZ88223.1"/>
    <property type="molecule type" value="Genomic_DNA"/>
</dbReference>
<dbReference type="PANTHER" id="PTHR30543">
    <property type="entry name" value="CHROMATE REDUCTASE"/>
    <property type="match status" value="1"/>
</dbReference>
<dbReference type="Pfam" id="PF03358">
    <property type="entry name" value="FMN_red"/>
    <property type="match status" value="1"/>
</dbReference>
<dbReference type="Gene3D" id="3.40.50.360">
    <property type="match status" value="1"/>
</dbReference>
<accession>A0A4Q2MCJ9</accession>
<dbReference type="PANTHER" id="PTHR30543:SF21">
    <property type="entry name" value="NAD(P)H-DEPENDENT FMN REDUCTASE LOT6"/>
    <property type="match status" value="1"/>
</dbReference>
<dbReference type="RefSeq" id="WP_129172487.1">
    <property type="nucleotide sequence ID" value="NZ_SDPM01000001.1"/>
</dbReference>
<dbReference type="AlphaFoldDB" id="A0A4Q2MCJ9"/>
<reference evidence="2 3" key="1">
    <citation type="submission" date="2019-01" db="EMBL/GenBank/DDBJ databases">
        <title>Agromyces.</title>
        <authorList>
            <person name="Li J."/>
        </authorList>
    </citation>
    <scope>NUCLEOTIDE SEQUENCE [LARGE SCALE GENOMIC DNA]</scope>
    <source>
        <strain evidence="2 3">DSM 23870</strain>
    </source>
</reference>
<dbReference type="Proteomes" id="UP000292686">
    <property type="component" value="Unassembled WGS sequence"/>
</dbReference>
<name>A0A4Q2MCJ9_9MICO</name>
<dbReference type="InterPro" id="IPR029039">
    <property type="entry name" value="Flavoprotein-like_sf"/>
</dbReference>
<dbReference type="InterPro" id="IPR050712">
    <property type="entry name" value="NAD(P)H-dep_reductase"/>
</dbReference>
<dbReference type="InterPro" id="IPR005025">
    <property type="entry name" value="FMN_Rdtase-like_dom"/>
</dbReference>
<protein>
    <submittedName>
        <fullName evidence="2">NADPH-dependent oxidoreductase</fullName>
    </submittedName>
</protein>
<dbReference type="GO" id="GO:0010181">
    <property type="term" value="F:FMN binding"/>
    <property type="evidence" value="ECO:0007669"/>
    <property type="project" value="TreeGrafter"/>
</dbReference>
<gene>
    <name evidence="2" type="ORF">ESP50_03320</name>
</gene>
<organism evidence="2 3">
    <name type="scientific">Agromyces atrinae</name>
    <dbReference type="NCBI Taxonomy" id="592376"/>
    <lineage>
        <taxon>Bacteria</taxon>
        <taxon>Bacillati</taxon>
        <taxon>Actinomycetota</taxon>
        <taxon>Actinomycetes</taxon>
        <taxon>Micrococcales</taxon>
        <taxon>Microbacteriaceae</taxon>
        <taxon>Agromyces</taxon>
    </lineage>
</organism>
<evidence type="ECO:0000313" key="3">
    <source>
        <dbReference type="Proteomes" id="UP000292686"/>
    </source>
</evidence>
<comment type="caution">
    <text evidence="2">The sequence shown here is derived from an EMBL/GenBank/DDBJ whole genome shotgun (WGS) entry which is preliminary data.</text>
</comment>
<evidence type="ECO:0000259" key="1">
    <source>
        <dbReference type="Pfam" id="PF03358"/>
    </source>
</evidence>
<keyword evidence="3" id="KW-1185">Reference proteome</keyword>
<feature type="domain" description="NADPH-dependent FMN reductase-like" evidence="1">
    <location>
        <begin position="13"/>
        <end position="152"/>
    </location>
</feature>
<dbReference type="GO" id="GO:0016491">
    <property type="term" value="F:oxidoreductase activity"/>
    <property type="evidence" value="ECO:0007669"/>
    <property type="project" value="InterPro"/>
</dbReference>
<dbReference type="SUPFAM" id="SSF52218">
    <property type="entry name" value="Flavoproteins"/>
    <property type="match status" value="1"/>
</dbReference>
<sequence>MLASCLSPEGVVMKVLIIPGSARPTTAGTELVRFIEAELAAHEGVSVDVATLDDMTLPFVDSPIVPAFDGYTITHDAVQKWTDKVDEADAFVFVVPEYNGGMTGLQKNAIDWVYKQWNGKSAVVVTYNWYDKKSAVEVFQNTLRVIQVNIIEPVVGLKFGEELAPDGAVADESALRAKIQHAVSALFAAERAEV</sequence>
<dbReference type="OrthoDB" id="9812295at2"/>
<evidence type="ECO:0000313" key="2">
    <source>
        <dbReference type="EMBL" id="RXZ88223.1"/>
    </source>
</evidence>
<dbReference type="GO" id="GO:0005829">
    <property type="term" value="C:cytosol"/>
    <property type="evidence" value="ECO:0007669"/>
    <property type="project" value="TreeGrafter"/>
</dbReference>
<proteinExistence type="predicted"/>